<dbReference type="GO" id="GO:0003676">
    <property type="term" value="F:nucleic acid binding"/>
    <property type="evidence" value="ECO:0007669"/>
    <property type="project" value="InterPro"/>
</dbReference>
<dbReference type="OrthoDB" id="10501634at2759"/>
<dbReference type="InterPro" id="IPR048366">
    <property type="entry name" value="TNP-like_GBD"/>
</dbReference>
<organism evidence="2 3">
    <name type="scientific">Aphis craccivora</name>
    <name type="common">Cowpea aphid</name>
    <dbReference type="NCBI Taxonomy" id="307492"/>
    <lineage>
        <taxon>Eukaryota</taxon>
        <taxon>Metazoa</taxon>
        <taxon>Ecdysozoa</taxon>
        <taxon>Arthropoda</taxon>
        <taxon>Hexapoda</taxon>
        <taxon>Insecta</taxon>
        <taxon>Pterygota</taxon>
        <taxon>Neoptera</taxon>
        <taxon>Paraneoptera</taxon>
        <taxon>Hemiptera</taxon>
        <taxon>Sternorrhyncha</taxon>
        <taxon>Aphidomorpha</taxon>
        <taxon>Aphidoidea</taxon>
        <taxon>Aphididae</taxon>
        <taxon>Aphidini</taxon>
        <taxon>Aphis</taxon>
        <taxon>Aphis</taxon>
    </lineage>
</organism>
<accession>A0A6G0Y6Z3</accession>
<keyword evidence="3" id="KW-1185">Reference proteome</keyword>
<sequence>MVEIILSSTNVIDAIETCTYSGTFAVAHCVSEDMQMGRGLAVSFNMVEIILSSSNVIDAIETCTCSGTFAVAHCVSEDMQMGRTLTVSSKLKYGHIEVLLHQNVGVGGIAELKIFQIPLYQIATYSESKIGFLECGAPGTLLILPIDITNANENPTFKKCLDHFRLSPSLIKNGKWASVRTGEVIQANSSFVIWALSVVNNINFFQTLETQINETRRMVPNSLIWAFPKSEMLKYDSFLSLLRSRLADNVPQRYKVVVCHPNMSMPTAESAAGKWLRGRAHHRSSPILQNTPGSGQVGPVRGRGCSDFYGRDGYTSIPSTNIYTEAFKSIVSESVSAAEPPQTTETYNNGAQNIFRGRGRPPIMCHKCKAFGHIQQYCPNNCKIAFILSLLINEHLGISITETVIMKVNLAAQVLSSGVADAIQYLQNKKRGTISK</sequence>
<dbReference type="SUPFAM" id="SSF57756">
    <property type="entry name" value="Retrovirus zinc finger-like domains"/>
    <property type="match status" value="1"/>
</dbReference>
<dbReference type="EMBL" id="VUJU01005820">
    <property type="protein sequence ID" value="KAF0750170.1"/>
    <property type="molecule type" value="Genomic_DNA"/>
</dbReference>
<dbReference type="Pfam" id="PF21788">
    <property type="entry name" value="TNP-like_GBD"/>
    <property type="match status" value="1"/>
</dbReference>
<evidence type="ECO:0000259" key="1">
    <source>
        <dbReference type="Pfam" id="PF21788"/>
    </source>
</evidence>
<name>A0A6G0Y6Z3_APHCR</name>
<evidence type="ECO:0000313" key="3">
    <source>
        <dbReference type="Proteomes" id="UP000478052"/>
    </source>
</evidence>
<proteinExistence type="predicted"/>
<feature type="domain" description="Transposable element P transposase-like GTP-binding insertion" evidence="1">
    <location>
        <begin position="403"/>
        <end position="430"/>
    </location>
</feature>
<protein>
    <recommendedName>
        <fullName evidence="1">Transposable element P transposase-like GTP-binding insertion domain-containing protein</fullName>
    </recommendedName>
</protein>
<comment type="caution">
    <text evidence="2">The sequence shown here is derived from an EMBL/GenBank/DDBJ whole genome shotgun (WGS) entry which is preliminary data.</text>
</comment>
<gene>
    <name evidence="2" type="ORF">FWK35_00019746</name>
</gene>
<evidence type="ECO:0000313" key="2">
    <source>
        <dbReference type="EMBL" id="KAF0750170.1"/>
    </source>
</evidence>
<reference evidence="2 3" key="1">
    <citation type="submission" date="2019-08" db="EMBL/GenBank/DDBJ databases">
        <title>Whole genome of Aphis craccivora.</title>
        <authorList>
            <person name="Voronova N.V."/>
            <person name="Shulinski R.S."/>
            <person name="Bandarenka Y.V."/>
            <person name="Zhorov D.G."/>
            <person name="Warner D."/>
        </authorList>
    </citation>
    <scope>NUCLEOTIDE SEQUENCE [LARGE SCALE GENOMIC DNA]</scope>
    <source>
        <strain evidence="2">180601</strain>
        <tissue evidence="2">Whole Body</tissue>
    </source>
</reference>
<dbReference type="GO" id="GO:0008270">
    <property type="term" value="F:zinc ion binding"/>
    <property type="evidence" value="ECO:0007669"/>
    <property type="project" value="InterPro"/>
</dbReference>
<dbReference type="InterPro" id="IPR036875">
    <property type="entry name" value="Znf_CCHC_sf"/>
</dbReference>
<dbReference type="AlphaFoldDB" id="A0A6G0Y6Z3"/>
<dbReference type="Proteomes" id="UP000478052">
    <property type="component" value="Unassembled WGS sequence"/>
</dbReference>